<sequence length="387" mass="42889">MTTRTSRSDFTTVSYDPIDTRHHGSIAVPVYQSSLFAHETYAQFEEAFEDLFLTPVYSRGRNPTVAFLEEKLAVLESGEAARCFASGMAAITAAIMSCVNQGDHVLCVSQAYGPTREFFTSYLTRFGIETTYVDGTSMEALRQAVLPNTALLYLESPTTMRFEVQDLSACTELARSIGARTIIDNTWATPIFQKPLAFGVDLVVHSLTKYVSGHSDCVGGAVIGSKELINRLSTSEYMLFGGIMAPQIAALLIRGLRSLPLRMQRHQETGLQVAAHLERQPHVIRVNHPGLPSHPQHELAKRQMSGYGSLFSFVTDEPIARLKAWSDRLHYFKIGVSWGGFESLIVVNEIPDGEAGDRRIVRLYVGLEDPADLIADLDEAWARVRDL</sequence>
<reference evidence="6" key="1">
    <citation type="journal article" date="2019" name="Int. J. Syst. Evol. Microbiol.">
        <title>The Global Catalogue of Microorganisms (GCM) 10K type strain sequencing project: providing services to taxonomists for standard genome sequencing and annotation.</title>
        <authorList>
            <consortium name="The Broad Institute Genomics Platform"/>
            <consortium name="The Broad Institute Genome Sequencing Center for Infectious Disease"/>
            <person name="Wu L."/>
            <person name="Ma J."/>
        </authorList>
    </citation>
    <scope>NUCLEOTIDE SEQUENCE [LARGE SCALE GENOMIC DNA]</scope>
    <source>
        <strain evidence="6">KCTC 3950</strain>
    </source>
</reference>
<dbReference type="Pfam" id="PF01053">
    <property type="entry name" value="Cys_Met_Meta_PP"/>
    <property type="match status" value="1"/>
</dbReference>
<dbReference type="RefSeq" id="WP_377603442.1">
    <property type="nucleotide sequence ID" value="NZ_JBHUME010000008.1"/>
</dbReference>
<evidence type="ECO:0000256" key="2">
    <source>
        <dbReference type="ARBA" id="ARBA00009077"/>
    </source>
</evidence>
<dbReference type="PIRSF" id="PIRSF001434">
    <property type="entry name" value="CGS"/>
    <property type="match status" value="1"/>
</dbReference>
<evidence type="ECO:0000256" key="3">
    <source>
        <dbReference type="ARBA" id="ARBA00022898"/>
    </source>
</evidence>
<accession>A0ABW5PGH8</accession>
<comment type="caution">
    <text evidence="5">The sequence shown here is derived from an EMBL/GenBank/DDBJ whole genome shotgun (WGS) entry which is preliminary data.</text>
</comment>
<dbReference type="InterPro" id="IPR000277">
    <property type="entry name" value="Cys/Met-Metab_PyrdxlP-dep_enz"/>
</dbReference>
<evidence type="ECO:0000313" key="6">
    <source>
        <dbReference type="Proteomes" id="UP001597541"/>
    </source>
</evidence>
<proteinExistence type="inferred from homology"/>
<dbReference type="CDD" id="cd00614">
    <property type="entry name" value="CGS_like"/>
    <property type="match status" value="1"/>
</dbReference>
<dbReference type="PANTHER" id="PTHR11808:SF80">
    <property type="entry name" value="CYSTATHIONINE GAMMA-LYASE"/>
    <property type="match status" value="1"/>
</dbReference>
<comment type="cofactor">
    <cofactor evidence="1 4">
        <name>pyridoxal 5'-phosphate</name>
        <dbReference type="ChEBI" id="CHEBI:597326"/>
    </cofactor>
</comment>
<dbReference type="InterPro" id="IPR054542">
    <property type="entry name" value="Cys_met_metab_PP"/>
</dbReference>
<dbReference type="InterPro" id="IPR015421">
    <property type="entry name" value="PyrdxlP-dep_Trfase_major"/>
</dbReference>
<dbReference type="Gene3D" id="3.40.640.10">
    <property type="entry name" value="Type I PLP-dependent aspartate aminotransferase-like (Major domain)"/>
    <property type="match status" value="1"/>
</dbReference>
<dbReference type="EMBL" id="JBHUME010000008">
    <property type="protein sequence ID" value="MFD2613447.1"/>
    <property type="molecule type" value="Genomic_DNA"/>
</dbReference>
<evidence type="ECO:0000256" key="4">
    <source>
        <dbReference type="RuleBase" id="RU362118"/>
    </source>
</evidence>
<dbReference type="InterPro" id="IPR015424">
    <property type="entry name" value="PyrdxlP-dep_Trfase"/>
</dbReference>
<keyword evidence="6" id="KW-1185">Reference proteome</keyword>
<evidence type="ECO:0000256" key="1">
    <source>
        <dbReference type="ARBA" id="ARBA00001933"/>
    </source>
</evidence>
<comment type="similarity">
    <text evidence="2 4">Belongs to the trans-sulfuration enzymes family.</text>
</comment>
<dbReference type="PROSITE" id="PS00868">
    <property type="entry name" value="CYS_MET_METAB_PP"/>
    <property type="match status" value="1"/>
</dbReference>
<organism evidence="5 6">
    <name type="scientific">Paenibacillus gansuensis</name>
    <dbReference type="NCBI Taxonomy" id="306542"/>
    <lineage>
        <taxon>Bacteria</taxon>
        <taxon>Bacillati</taxon>
        <taxon>Bacillota</taxon>
        <taxon>Bacilli</taxon>
        <taxon>Bacillales</taxon>
        <taxon>Paenibacillaceae</taxon>
        <taxon>Paenibacillus</taxon>
    </lineage>
</organism>
<name>A0ABW5PGH8_9BACL</name>
<dbReference type="Gene3D" id="3.90.1150.10">
    <property type="entry name" value="Aspartate Aminotransferase, domain 1"/>
    <property type="match status" value="1"/>
</dbReference>
<keyword evidence="3 4" id="KW-0663">Pyridoxal phosphate</keyword>
<gene>
    <name evidence="5" type="ORF">ACFSUF_13530</name>
</gene>
<dbReference type="PANTHER" id="PTHR11808">
    <property type="entry name" value="TRANS-SULFURATION ENZYME FAMILY MEMBER"/>
    <property type="match status" value="1"/>
</dbReference>
<evidence type="ECO:0000313" key="5">
    <source>
        <dbReference type="EMBL" id="MFD2613447.1"/>
    </source>
</evidence>
<dbReference type="SUPFAM" id="SSF53383">
    <property type="entry name" value="PLP-dependent transferases"/>
    <property type="match status" value="1"/>
</dbReference>
<dbReference type="Proteomes" id="UP001597541">
    <property type="component" value="Unassembled WGS sequence"/>
</dbReference>
<protein>
    <submittedName>
        <fullName evidence="5">Trans-sulfuration enzyme family protein</fullName>
    </submittedName>
</protein>
<dbReference type="InterPro" id="IPR015422">
    <property type="entry name" value="PyrdxlP-dep_Trfase_small"/>
</dbReference>